<evidence type="ECO:0000256" key="1">
    <source>
        <dbReference type="SAM" id="MobiDB-lite"/>
    </source>
</evidence>
<dbReference type="InterPro" id="IPR025724">
    <property type="entry name" value="GAG-pre-integrase_dom"/>
</dbReference>
<evidence type="ECO:0000313" key="4">
    <source>
        <dbReference type="EMBL" id="GEU58392.1"/>
    </source>
</evidence>
<feature type="compositionally biased region" description="Basic and acidic residues" evidence="1">
    <location>
        <begin position="129"/>
        <end position="146"/>
    </location>
</feature>
<protein>
    <submittedName>
        <fullName evidence="4">Copia protein</fullName>
    </submittedName>
</protein>
<dbReference type="InterPro" id="IPR013103">
    <property type="entry name" value="RVT_2"/>
</dbReference>
<gene>
    <name evidence="4" type="ORF">Tci_030370</name>
</gene>
<reference evidence="4" key="1">
    <citation type="journal article" date="2019" name="Sci. Rep.">
        <title>Draft genome of Tanacetum cinerariifolium, the natural source of mosquito coil.</title>
        <authorList>
            <person name="Yamashiro T."/>
            <person name="Shiraishi A."/>
            <person name="Satake H."/>
            <person name="Nakayama K."/>
        </authorList>
    </citation>
    <scope>NUCLEOTIDE SEQUENCE</scope>
</reference>
<name>A0A6L2LCP2_TANCI</name>
<dbReference type="Pfam" id="PF13976">
    <property type="entry name" value="gag_pre-integrs"/>
    <property type="match status" value="1"/>
</dbReference>
<sequence length="815" mass="91848">MALSSYPKPTGQLSRENKGVFGIRDILGFWEDLRFQTFRLKSRVVVEVSGGGWQEVVGCGGKAGEWEKWGLRRWWETGRVYSTFERGLGTGSNSPRLDNDDLKQIDADDIEKMDLKWQMAMRGHFTRECRSPKDARNKDTQRRNDPVETSTSNALVSQCDGNLSKLLVSQTTDKTGFGYDNQVFHGTVFNCDDLLSFESDVSMPLSPVHDRTSAPIIEDWVFDSDDESEGEPMHTQNAFSFVQPTEHVKTPRPSVEHLILAATLRKDIPKPRGNISYLSDFEAINKGYVAFGGNPKGGKITRKGKIKIGKLDSDDVYFIKELKFKLFSLPDENHVLLRVPKENNMYNVDLKNIVPSRDLTCLFSKATLDESNLWHRRLGHIHFKTMNKLVNGNLVRGLPSKVFENNHTCIACKKGKQHRASCKFDRKADEGFFVGYSVSSKAFRVFNSIIRIVQETLHINFLENQPNVVGSRPTWLFDIDTLTQSMNYQPVVAGNQPNSSACIQEHFDAVKEPKSEVHVSPGSSAKTKKHNDKTKREFFSDSTNEVNAASTQVDAVEPNSTNSTNTFSVVGPSITADSLNFEIGGKSSFVDPFQYPDDPDMPALEEITYSDDAEDVGAEVDFSNLETNITIKAMQEELLQFKMQKVWVLVDFSKGKRVIGLKWVFRNKKDERGIVVRNKARLIAQGHTQEEGIDYEEGFSLVARIEAIRLFLGYSSFMGFMVYQMDVKSDFLYGSIEEEVYVYQPLGFKDIDYLDKVYKVVKALYGLHQAPRACTAKNRFYMSLPGAVCSGLANSLVPSMGIIHGELMTISNLSK</sequence>
<accession>A0A6L2LCP2</accession>
<dbReference type="AlphaFoldDB" id="A0A6L2LCP2"/>
<organism evidence="4">
    <name type="scientific">Tanacetum cinerariifolium</name>
    <name type="common">Dalmatian daisy</name>
    <name type="synonym">Chrysanthemum cinerariifolium</name>
    <dbReference type="NCBI Taxonomy" id="118510"/>
    <lineage>
        <taxon>Eukaryota</taxon>
        <taxon>Viridiplantae</taxon>
        <taxon>Streptophyta</taxon>
        <taxon>Embryophyta</taxon>
        <taxon>Tracheophyta</taxon>
        <taxon>Spermatophyta</taxon>
        <taxon>Magnoliopsida</taxon>
        <taxon>eudicotyledons</taxon>
        <taxon>Gunneridae</taxon>
        <taxon>Pentapetalae</taxon>
        <taxon>asterids</taxon>
        <taxon>campanulids</taxon>
        <taxon>Asterales</taxon>
        <taxon>Asteraceae</taxon>
        <taxon>Asteroideae</taxon>
        <taxon>Anthemideae</taxon>
        <taxon>Anthemidinae</taxon>
        <taxon>Tanacetum</taxon>
    </lineage>
</organism>
<proteinExistence type="predicted"/>
<evidence type="ECO:0000259" key="3">
    <source>
        <dbReference type="Pfam" id="PF13976"/>
    </source>
</evidence>
<feature type="region of interest" description="Disordered" evidence="1">
    <location>
        <begin position="516"/>
        <end position="546"/>
    </location>
</feature>
<feature type="domain" description="GAG-pre-integrase" evidence="3">
    <location>
        <begin position="345"/>
        <end position="417"/>
    </location>
</feature>
<evidence type="ECO:0000259" key="2">
    <source>
        <dbReference type="Pfam" id="PF07727"/>
    </source>
</evidence>
<dbReference type="EMBL" id="BKCJ010003995">
    <property type="protein sequence ID" value="GEU58392.1"/>
    <property type="molecule type" value="Genomic_DNA"/>
</dbReference>
<feature type="region of interest" description="Disordered" evidence="1">
    <location>
        <begin position="129"/>
        <end position="154"/>
    </location>
</feature>
<dbReference type="Pfam" id="PF07727">
    <property type="entry name" value="RVT_2"/>
    <property type="match status" value="1"/>
</dbReference>
<comment type="caution">
    <text evidence="4">The sequence shown here is derived from an EMBL/GenBank/DDBJ whole genome shotgun (WGS) entry which is preliminary data.</text>
</comment>
<feature type="domain" description="Reverse transcriptase Ty1/copia-type" evidence="2">
    <location>
        <begin position="645"/>
        <end position="774"/>
    </location>
</feature>